<sequence>MVKGHGGVAWEASTELWKDWPKVFQSDPTIYNDIGQILGKEFSHLKCSNFGYLGAGGFNICFRMKYTDDSAAIIRFPMPGGLMFPQEKVRNEASVMQFLLEETIDRMPIPLPYVFRCQENRETPS</sequence>
<dbReference type="EMBL" id="JAQJAN010000011">
    <property type="protein sequence ID" value="KAJ5719411.1"/>
    <property type="molecule type" value="Genomic_DNA"/>
</dbReference>
<dbReference type="AlphaFoldDB" id="A0AAD6MUI7"/>
<evidence type="ECO:0000313" key="1">
    <source>
        <dbReference type="EMBL" id="KAJ5719411.1"/>
    </source>
</evidence>
<proteinExistence type="predicted"/>
<organism evidence="1 2">
    <name type="scientific">Penicillium malachiteum</name>
    <dbReference type="NCBI Taxonomy" id="1324776"/>
    <lineage>
        <taxon>Eukaryota</taxon>
        <taxon>Fungi</taxon>
        <taxon>Dikarya</taxon>
        <taxon>Ascomycota</taxon>
        <taxon>Pezizomycotina</taxon>
        <taxon>Eurotiomycetes</taxon>
        <taxon>Eurotiomycetidae</taxon>
        <taxon>Eurotiales</taxon>
        <taxon>Aspergillaceae</taxon>
        <taxon>Penicillium</taxon>
    </lineage>
</organism>
<name>A0AAD6MUI7_9EURO</name>
<gene>
    <name evidence="1" type="ORF">N7493_007866</name>
</gene>
<keyword evidence="2" id="KW-1185">Reference proteome</keyword>
<dbReference type="Proteomes" id="UP001215712">
    <property type="component" value="Unassembled WGS sequence"/>
</dbReference>
<reference evidence="1" key="2">
    <citation type="submission" date="2023-01" db="EMBL/GenBank/DDBJ databases">
        <authorList>
            <person name="Petersen C."/>
        </authorList>
    </citation>
    <scope>NUCLEOTIDE SEQUENCE</scope>
    <source>
        <strain evidence="1">IBT 17514</strain>
    </source>
</reference>
<accession>A0AAD6MUI7</accession>
<reference evidence="1" key="1">
    <citation type="journal article" date="2023" name="IMA Fungus">
        <title>Comparative genomic study of the Penicillium genus elucidates a diverse pangenome and 15 lateral gene transfer events.</title>
        <authorList>
            <person name="Petersen C."/>
            <person name="Sorensen T."/>
            <person name="Nielsen M.R."/>
            <person name="Sondergaard T.E."/>
            <person name="Sorensen J.L."/>
            <person name="Fitzpatrick D.A."/>
            <person name="Frisvad J.C."/>
            <person name="Nielsen K.L."/>
        </authorList>
    </citation>
    <scope>NUCLEOTIDE SEQUENCE</scope>
    <source>
        <strain evidence="1">IBT 17514</strain>
    </source>
</reference>
<protein>
    <submittedName>
        <fullName evidence="1">Uncharacterized protein</fullName>
    </submittedName>
</protein>
<comment type="caution">
    <text evidence="1">The sequence shown here is derived from an EMBL/GenBank/DDBJ whole genome shotgun (WGS) entry which is preliminary data.</text>
</comment>
<evidence type="ECO:0000313" key="2">
    <source>
        <dbReference type="Proteomes" id="UP001215712"/>
    </source>
</evidence>